<gene>
    <name evidence="1" type="ORF">HC246_08195</name>
</gene>
<keyword evidence="2" id="KW-1185">Reference proteome</keyword>
<proteinExistence type="predicted"/>
<evidence type="ECO:0000313" key="1">
    <source>
        <dbReference type="EMBL" id="NMF58002.1"/>
    </source>
</evidence>
<sequence length="52" mass="6053">MSDRLFLYPKFKQAIAPQFLIFAVKRTLKEITNNLSKLNNEVEHLGLPNFFG</sequence>
<reference evidence="1 2" key="1">
    <citation type="submission" date="2020-03" db="EMBL/GenBank/DDBJ databases">
        <title>Draft Genome Sequence of 2-Methylisoborneol Producing Pseudanabaena yagii Strain GIHE-NHR1 Isolated from North Han River in South Korea.</title>
        <authorList>
            <person name="Jeong J."/>
        </authorList>
    </citation>
    <scope>NUCLEOTIDE SEQUENCE [LARGE SCALE GENOMIC DNA]</scope>
    <source>
        <strain evidence="1 2">GIHE-NHR1</strain>
    </source>
</reference>
<evidence type="ECO:0000313" key="2">
    <source>
        <dbReference type="Proteomes" id="UP000738376"/>
    </source>
</evidence>
<accession>A0ABX1LVV3</accession>
<organism evidence="1 2">
    <name type="scientific">Pseudanabaena yagii GIHE-NHR1</name>
    <dbReference type="NCBI Taxonomy" id="2722753"/>
    <lineage>
        <taxon>Bacteria</taxon>
        <taxon>Bacillati</taxon>
        <taxon>Cyanobacteriota</taxon>
        <taxon>Cyanophyceae</taxon>
        <taxon>Pseudanabaenales</taxon>
        <taxon>Pseudanabaenaceae</taxon>
        <taxon>Pseudanabaena</taxon>
        <taxon>Pseudanabaena yagii</taxon>
    </lineage>
</organism>
<dbReference type="EMBL" id="JAAVJL010000001">
    <property type="protein sequence ID" value="NMF58002.1"/>
    <property type="molecule type" value="Genomic_DNA"/>
</dbReference>
<comment type="caution">
    <text evidence="1">The sequence shown here is derived from an EMBL/GenBank/DDBJ whole genome shotgun (WGS) entry which is preliminary data.</text>
</comment>
<name>A0ABX1LVV3_9CYAN</name>
<protein>
    <submittedName>
        <fullName evidence="1">Uncharacterized protein</fullName>
    </submittedName>
</protein>
<dbReference type="RefSeq" id="WP_169362957.1">
    <property type="nucleotide sequence ID" value="NZ_JAAVJL010000001.1"/>
</dbReference>
<dbReference type="Proteomes" id="UP000738376">
    <property type="component" value="Unassembled WGS sequence"/>
</dbReference>